<gene>
    <name evidence="3" type="ORF">OFY17_08020</name>
</gene>
<accession>A0ABT2YSU9</accession>
<dbReference type="RefSeq" id="WP_263530210.1">
    <property type="nucleotide sequence ID" value="NZ_JAOVZB010000003.1"/>
</dbReference>
<organism evidence="3 4">
    <name type="scientific">Marinomonas sargassi</name>
    <dbReference type="NCBI Taxonomy" id="2984494"/>
    <lineage>
        <taxon>Bacteria</taxon>
        <taxon>Pseudomonadati</taxon>
        <taxon>Pseudomonadota</taxon>
        <taxon>Gammaproteobacteria</taxon>
        <taxon>Oceanospirillales</taxon>
        <taxon>Oceanospirillaceae</taxon>
        <taxon>Marinomonas</taxon>
    </lineage>
</organism>
<comment type="caution">
    <text evidence="3">The sequence shown here is derived from an EMBL/GenBank/DDBJ whole genome shotgun (WGS) entry which is preliminary data.</text>
</comment>
<dbReference type="Gene3D" id="2.40.30.170">
    <property type="match status" value="1"/>
</dbReference>
<comment type="similarity">
    <text evidence="1">Belongs to the membrane fusion protein (MFP) (TC 8.A.1) family.</text>
</comment>
<dbReference type="PANTHER" id="PTHR30469">
    <property type="entry name" value="MULTIDRUG RESISTANCE PROTEIN MDTA"/>
    <property type="match status" value="1"/>
</dbReference>
<keyword evidence="4" id="KW-1185">Reference proteome</keyword>
<dbReference type="InterPro" id="IPR006143">
    <property type="entry name" value="RND_pump_MFP"/>
</dbReference>
<protein>
    <submittedName>
        <fullName evidence="3">Efflux RND transporter periplasmic adaptor subunit</fullName>
    </submittedName>
</protein>
<name>A0ABT2YSU9_9GAMM</name>
<evidence type="ECO:0000313" key="3">
    <source>
        <dbReference type="EMBL" id="MCV2402830.1"/>
    </source>
</evidence>
<dbReference type="Proteomes" id="UP001209713">
    <property type="component" value="Unassembled WGS sequence"/>
</dbReference>
<sequence>MSLKNKVGPLTAVVIASATVTWMVIGGNGITAAPASNEPAQEAQATSDTQKANTLYPVQAKKLQSQLVETHLTLSGKTLVNDSLTLTNGYAGRVTSLPYAKGDKVEKGSSILKIDTRALKTQIEEAELLVTQRKLELEGIKRLSVNNFSSKANLASAETALASAKATELALKIQLENANLTAPFSGILNSLDVEKGQLLANSATVGTIISINPIKVSVDIPQSKIHKVSIDTQANIQFDSGYQTDGTVSYISSVANEANRTISVELLVNNSESNIFAGVTAKVDFILERQKAHAFSPALLTLDDFGNTAVKTLSGDNKVVISPIEIIRSEREQIWVTGLEDTTNIITVGQGFVSENDTVDAHYQN</sequence>
<dbReference type="SUPFAM" id="SSF111369">
    <property type="entry name" value="HlyD-like secretion proteins"/>
    <property type="match status" value="1"/>
</dbReference>
<evidence type="ECO:0000313" key="4">
    <source>
        <dbReference type="Proteomes" id="UP001209713"/>
    </source>
</evidence>
<evidence type="ECO:0000256" key="1">
    <source>
        <dbReference type="ARBA" id="ARBA00009477"/>
    </source>
</evidence>
<dbReference type="Gene3D" id="1.10.287.470">
    <property type="entry name" value="Helix hairpin bin"/>
    <property type="match status" value="1"/>
</dbReference>
<dbReference type="PANTHER" id="PTHR30469:SF29">
    <property type="entry name" value="BLR2860 PROTEIN"/>
    <property type="match status" value="1"/>
</dbReference>
<reference evidence="3 4" key="1">
    <citation type="submission" date="2022-10" db="EMBL/GenBank/DDBJ databases">
        <title>Marinomonas transparenta sp. nov. and Marinomonas sargassi sp. nov., isolated from marine alga (Sargassum natans (L.) Gaillon).</title>
        <authorList>
            <person name="Wang Y."/>
        </authorList>
    </citation>
    <scope>NUCLEOTIDE SEQUENCE [LARGE SCALE GENOMIC DNA]</scope>
    <source>
        <strain evidence="3 4">C2222</strain>
    </source>
</reference>
<dbReference type="InterPro" id="IPR058792">
    <property type="entry name" value="Beta-barrel_RND_2"/>
</dbReference>
<dbReference type="Pfam" id="PF25954">
    <property type="entry name" value="Beta-barrel_RND_2"/>
    <property type="match status" value="1"/>
</dbReference>
<feature type="domain" description="CusB-like beta-barrel" evidence="2">
    <location>
        <begin position="216"/>
        <end position="285"/>
    </location>
</feature>
<dbReference type="EMBL" id="JAOVZB010000003">
    <property type="protein sequence ID" value="MCV2402830.1"/>
    <property type="molecule type" value="Genomic_DNA"/>
</dbReference>
<dbReference type="NCBIfam" id="TIGR01730">
    <property type="entry name" value="RND_mfp"/>
    <property type="match status" value="1"/>
</dbReference>
<proteinExistence type="inferred from homology"/>
<evidence type="ECO:0000259" key="2">
    <source>
        <dbReference type="Pfam" id="PF25954"/>
    </source>
</evidence>
<dbReference type="Gene3D" id="2.40.50.100">
    <property type="match status" value="1"/>
</dbReference>